<dbReference type="InterPro" id="IPR051465">
    <property type="entry name" value="Cell_Envelope_Struct_Comp"/>
</dbReference>
<dbReference type="InterPro" id="IPR038673">
    <property type="entry name" value="OprB_sf"/>
</dbReference>
<dbReference type="NCBIfam" id="NF033921">
    <property type="entry name" value="por_somb"/>
    <property type="match status" value="1"/>
</dbReference>
<keyword evidence="5" id="KW-1185">Reference proteome</keyword>
<name>A0ABV0KQW0_9CYAN</name>
<evidence type="ECO:0000313" key="4">
    <source>
        <dbReference type="EMBL" id="MEP1061629.1"/>
    </source>
</evidence>
<evidence type="ECO:0000313" key="5">
    <source>
        <dbReference type="Proteomes" id="UP001476950"/>
    </source>
</evidence>
<evidence type="ECO:0000256" key="2">
    <source>
        <dbReference type="RuleBase" id="RU363072"/>
    </source>
</evidence>
<protein>
    <submittedName>
        <fullName evidence="4">Iron uptake porin</fullName>
    </submittedName>
</protein>
<dbReference type="InterPro" id="IPR007049">
    <property type="entry name" value="Carb-sel_porin_OprB"/>
</dbReference>
<organism evidence="4 5">
    <name type="scientific">Stenomitos frigidus AS-A4</name>
    <dbReference type="NCBI Taxonomy" id="2933935"/>
    <lineage>
        <taxon>Bacteria</taxon>
        <taxon>Bacillati</taxon>
        <taxon>Cyanobacteriota</taxon>
        <taxon>Cyanophyceae</taxon>
        <taxon>Leptolyngbyales</taxon>
        <taxon>Leptolyngbyaceae</taxon>
        <taxon>Stenomitos</taxon>
    </lineage>
</organism>
<dbReference type="PANTHER" id="PTHR43308:SF1">
    <property type="entry name" value="OUTER MEMBRANE PROTEIN ALPHA"/>
    <property type="match status" value="1"/>
</dbReference>
<dbReference type="InterPro" id="IPR001119">
    <property type="entry name" value="SLH_dom"/>
</dbReference>
<evidence type="ECO:0000259" key="3">
    <source>
        <dbReference type="PROSITE" id="PS51272"/>
    </source>
</evidence>
<dbReference type="RefSeq" id="WP_190446606.1">
    <property type="nucleotide sequence ID" value="NZ_JAMPLM010000039.1"/>
</dbReference>
<dbReference type="InterPro" id="IPR047684">
    <property type="entry name" value="Por_som-like"/>
</dbReference>
<proteinExistence type="inferred from homology"/>
<dbReference type="PROSITE" id="PS51272">
    <property type="entry name" value="SLH"/>
    <property type="match status" value="1"/>
</dbReference>
<sequence>MRDRLFMSETLLSPVLASAVLGLFMVSPALGAVLEEEGTGTAAAVSQQPAIVPSPDVSPALSTAPTLAQALPSEQALPEAVDQSNDVVNLDAATQPTDGMAQVTSVSQLTDVKPTDWAFQSLQSLVERYGCIVGYPDQTFRGNRALTRYEFAAGLNACLDRVNELIAAGTGDLVKKEDLLAVQKLQEEFAAELATLRGRLGTLEARTATLEKQQFSTTTKLFGQVIFGVQGRNSPDISLAGFNFNGNDDQVNVISNAQLSLFTQFSERSILLVGLQAGAGRSFGNQLLTNDVLLGYEGDSRNSVRLSDLTFRQLFGNNFAVIAGPVGVNMVNVFRGANRIESAGQGPLSRFAQRNPILNIGGDGGGAGFDWQITPSLSLQGVYSSNRPEDPINGGLFGGSNGATTAGAQLTFAPTRNIDIALHYVNAYSPSGFLGTSVGDDQLALPNPFSFRAPIKTNAIGGTAAWRITPRITLGGWAGFTTSDLKGFSGNVETINWMAFLNFPDLGARGNLGAIYVGQPPRIISSDLPAGRNVPSFISEGNLLAGEGDQPGTTTHVEAFYRFRVSDNISITPGVIFVFNPRQNSANDTITIGVLRTTFTF</sequence>
<gene>
    <name evidence="4" type="ORF">NDI38_24830</name>
</gene>
<comment type="caution">
    <text evidence="4">The sequence shown here is derived from an EMBL/GenBank/DDBJ whole genome shotgun (WGS) entry which is preliminary data.</text>
</comment>
<dbReference type="EMBL" id="JAMPLM010000039">
    <property type="protein sequence ID" value="MEP1061629.1"/>
    <property type="molecule type" value="Genomic_DNA"/>
</dbReference>
<dbReference type="Pfam" id="PF04966">
    <property type="entry name" value="OprB"/>
    <property type="match status" value="1"/>
</dbReference>
<dbReference type="PANTHER" id="PTHR43308">
    <property type="entry name" value="OUTER MEMBRANE PROTEIN ALPHA-RELATED"/>
    <property type="match status" value="1"/>
</dbReference>
<evidence type="ECO:0000256" key="1">
    <source>
        <dbReference type="ARBA" id="ARBA00008769"/>
    </source>
</evidence>
<dbReference type="Gene3D" id="2.40.160.180">
    <property type="entry name" value="Carbohydrate-selective porin OprB"/>
    <property type="match status" value="1"/>
</dbReference>
<reference evidence="4 5" key="1">
    <citation type="submission" date="2022-04" db="EMBL/GenBank/DDBJ databases">
        <title>Positive selection, recombination, and allopatry shape intraspecific diversity of widespread and dominant cyanobacteria.</title>
        <authorList>
            <person name="Wei J."/>
            <person name="Shu W."/>
            <person name="Hu C."/>
        </authorList>
    </citation>
    <scope>NUCLEOTIDE SEQUENCE [LARGE SCALE GENOMIC DNA]</scope>
    <source>
        <strain evidence="4 5">AS-A4</strain>
    </source>
</reference>
<dbReference type="Proteomes" id="UP001476950">
    <property type="component" value="Unassembled WGS sequence"/>
</dbReference>
<feature type="domain" description="SLH" evidence="3">
    <location>
        <begin position="105"/>
        <end position="169"/>
    </location>
</feature>
<comment type="similarity">
    <text evidence="1 2">Belongs to the OprB family.</text>
</comment>
<accession>A0ABV0KQW0</accession>
<dbReference type="Pfam" id="PF00395">
    <property type="entry name" value="SLH"/>
    <property type="match status" value="1"/>
</dbReference>